<comment type="catalytic activity">
    <reaction evidence="8">
        <text>Couples ATP hydrolysis with the unwinding of duplex DNA by translocating in the 3'-5' direction.</text>
        <dbReference type="EC" id="5.6.2.4"/>
    </reaction>
</comment>
<evidence type="ECO:0000256" key="9">
    <source>
        <dbReference type="ARBA" id="ARBA00034808"/>
    </source>
</evidence>
<dbReference type="GO" id="GO:0043138">
    <property type="term" value="F:3'-5' DNA helicase activity"/>
    <property type="evidence" value="ECO:0007669"/>
    <property type="project" value="UniProtKB-EC"/>
</dbReference>
<feature type="domain" description="UvrD-like helicase ATP-binding" evidence="13">
    <location>
        <begin position="1"/>
        <end position="276"/>
    </location>
</feature>
<evidence type="ECO:0000256" key="2">
    <source>
        <dbReference type="ARBA" id="ARBA00022741"/>
    </source>
</evidence>
<organism evidence="15 16">
    <name type="scientific">Desulfosarcina ovata subsp. sediminis</name>
    <dbReference type="NCBI Taxonomy" id="885957"/>
    <lineage>
        <taxon>Bacteria</taxon>
        <taxon>Pseudomonadati</taxon>
        <taxon>Thermodesulfobacteriota</taxon>
        <taxon>Desulfobacteria</taxon>
        <taxon>Desulfobacterales</taxon>
        <taxon>Desulfosarcinaceae</taxon>
        <taxon>Desulfosarcina</taxon>
    </lineage>
</organism>
<dbReference type="EC" id="5.6.2.4" evidence="9"/>
<dbReference type="RefSeq" id="WP_173180092.1">
    <property type="nucleotide sequence ID" value="NZ_AP021876.1"/>
</dbReference>
<dbReference type="GO" id="GO:0003677">
    <property type="term" value="F:DNA binding"/>
    <property type="evidence" value="ECO:0007669"/>
    <property type="project" value="UniProtKB-KW"/>
</dbReference>
<dbReference type="Gene3D" id="1.10.10.160">
    <property type="match status" value="1"/>
</dbReference>
<keyword evidence="6" id="KW-0238">DNA-binding</keyword>
<evidence type="ECO:0000256" key="11">
    <source>
        <dbReference type="ARBA" id="ARBA00048988"/>
    </source>
</evidence>
<keyword evidence="7" id="KW-0413">Isomerase</keyword>
<gene>
    <name evidence="15" type="primary">pcrA</name>
    <name evidence="15" type="ORF">DSCO28_69700</name>
</gene>
<keyword evidence="2 12" id="KW-0547">Nucleotide-binding</keyword>
<keyword evidence="3 12" id="KW-0378">Hydrolase</keyword>
<dbReference type="SUPFAM" id="SSF52540">
    <property type="entry name" value="P-loop containing nucleoside triphosphate hydrolases"/>
    <property type="match status" value="1"/>
</dbReference>
<protein>
    <recommendedName>
        <fullName evidence="9">DNA 3'-5' helicase</fullName>
        <ecNumber evidence="9">5.6.2.4</ecNumber>
    </recommendedName>
    <alternativeName>
        <fullName evidence="10">DNA 3'-5' helicase II</fullName>
    </alternativeName>
</protein>
<evidence type="ECO:0000256" key="1">
    <source>
        <dbReference type="ARBA" id="ARBA00009922"/>
    </source>
</evidence>
<dbReference type="Pfam" id="PF13361">
    <property type="entry name" value="UvrD_C"/>
    <property type="match status" value="1"/>
</dbReference>
<comment type="catalytic activity">
    <reaction evidence="11">
        <text>ATP + H2O = ADP + phosphate + H(+)</text>
        <dbReference type="Rhea" id="RHEA:13065"/>
        <dbReference type="ChEBI" id="CHEBI:15377"/>
        <dbReference type="ChEBI" id="CHEBI:15378"/>
        <dbReference type="ChEBI" id="CHEBI:30616"/>
        <dbReference type="ChEBI" id="CHEBI:43474"/>
        <dbReference type="ChEBI" id="CHEBI:456216"/>
        <dbReference type="EC" id="5.6.2.4"/>
    </reaction>
</comment>
<dbReference type="AlphaFoldDB" id="A0A5K8A259"/>
<evidence type="ECO:0000256" key="6">
    <source>
        <dbReference type="ARBA" id="ARBA00023125"/>
    </source>
</evidence>
<dbReference type="Gene3D" id="3.40.50.300">
    <property type="entry name" value="P-loop containing nucleotide triphosphate hydrolases"/>
    <property type="match status" value="2"/>
</dbReference>
<sequence>MQLSPQQQAAVQHTGSPALVVAGAGSGKTRTLTAKFAHLVAEGMPPERIMAITFTNKAADEMKGRLLRMTGLGLARFPWVRTYHSACLQILKKHCQLLGYHTPLQIFTAYHQQKTVKEILLGLNFDKKHAMGVLGQISNAKNSGHPGAYFDQHPRQGNIRLIDIYDRYEATLKAANAVDFDNILLLTRNLLRDHADIRQRYQDWFQYILCDEYQDTNDLNEEITALLLKDGNLFAVGDDWQSIYSFRMSNVGHFLSFQKKYKGSRIFRLEQNYRSADEIVQLGNHVIGHNENRMDKACFSDKQGGVVETHEFVTDQEEAFWVVDKVRSLVRMKVPLDKMAVLYRTKFCSLPFEQAFRRADIPYHMMGGKGFFERMEILDLNCYITAAVFDKDDTAFERIVNTPKRGIGPGTLKKIAGMRGDGMSLQDAARKAVAERVLSPKLYKSLSELLDLLDEIRDLKPDEAIKRTLSRSGYMDYLENYTRSHAMDLTTRQENIEQLIHAAAQKETIAEYLEEAALVREDKEEDEEEQTGGINLSTVHAAKGLEFHTVFVVGCEEQLFPHWRSMDRAEDLEEERRLMYVAVTRAERCLFITSANFRKGQFNPRSRFLEEIDAVLGDR</sequence>
<dbReference type="GO" id="GO:0000725">
    <property type="term" value="P:recombinational repair"/>
    <property type="evidence" value="ECO:0007669"/>
    <property type="project" value="TreeGrafter"/>
</dbReference>
<dbReference type="InterPro" id="IPR014016">
    <property type="entry name" value="UvrD-like_ATP-bd"/>
</dbReference>
<dbReference type="Proteomes" id="UP000425960">
    <property type="component" value="Chromosome"/>
</dbReference>
<name>A0A5K8A259_9BACT</name>
<evidence type="ECO:0000256" key="3">
    <source>
        <dbReference type="ARBA" id="ARBA00022801"/>
    </source>
</evidence>
<feature type="domain" description="UvrD-like helicase C-terminal" evidence="14">
    <location>
        <begin position="277"/>
        <end position="544"/>
    </location>
</feature>
<dbReference type="InterPro" id="IPR000212">
    <property type="entry name" value="DNA_helicase_UvrD/REP"/>
</dbReference>
<keyword evidence="5 12" id="KW-0067">ATP-binding</keyword>
<dbReference type="GO" id="GO:0005524">
    <property type="term" value="F:ATP binding"/>
    <property type="evidence" value="ECO:0007669"/>
    <property type="project" value="UniProtKB-UniRule"/>
</dbReference>
<keyword evidence="4 12" id="KW-0347">Helicase</keyword>
<reference evidence="15 16" key="1">
    <citation type="submission" date="2019-11" db="EMBL/GenBank/DDBJ databases">
        <title>Comparative genomics of hydrocarbon-degrading Desulfosarcina strains.</title>
        <authorList>
            <person name="Watanabe M."/>
            <person name="Kojima H."/>
            <person name="Fukui M."/>
        </authorList>
    </citation>
    <scope>NUCLEOTIDE SEQUENCE [LARGE SCALE GENOMIC DNA]</scope>
    <source>
        <strain evidence="15 16">28bB2T</strain>
    </source>
</reference>
<evidence type="ECO:0000259" key="13">
    <source>
        <dbReference type="PROSITE" id="PS51198"/>
    </source>
</evidence>
<evidence type="ECO:0000256" key="8">
    <source>
        <dbReference type="ARBA" id="ARBA00034617"/>
    </source>
</evidence>
<dbReference type="Pfam" id="PF00580">
    <property type="entry name" value="UvrD-helicase"/>
    <property type="match status" value="1"/>
</dbReference>
<dbReference type="InterPro" id="IPR013986">
    <property type="entry name" value="DExx_box_DNA_helicase_dom_sf"/>
</dbReference>
<evidence type="ECO:0000313" key="15">
    <source>
        <dbReference type="EMBL" id="BBO86404.1"/>
    </source>
</evidence>
<evidence type="ECO:0000256" key="10">
    <source>
        <dbReference type="ARBA" id="ARBA00034923"/>
    </source>
</evidence>
<evidence type="ECO:0000256" key="12">
    <source>
        <dbReference type="PROSITE-ProRule" id="PRU00560"/>
    </source>
</evidence>
<dbReference type="InterPro" id="IPR027417">
    <property type="entry name" value="P-loop_NTPase"/>
</dbReference>
<dbReference type="GO" id="GO:0016887">
    <property type="term" value="F:ATP hydrolysis activity"/>
    <property type="evidence" value="ECO:0007669"/>
    <property type="project" value="RHEA"/>
</dbReference>
<proteinExistence type="inferred from homology"/>
<dbReference type="Gene3D" id="1.10.486.10">
    <property type="entry name" value="PCRA, domain 4"/>
    <property type="match status" value="1"/>
</dbReference>
<dbReference type="PROSITE" id="PS51217">
    <property type="entry name" value="UVRD_HELICASE_CTER"/>
    <property type="match status" value="1"/>
</dbReference>
<evidence type="ECO:0000256" key="7">
    <source>
        <dbReference type="ARBA" id="ARBA00023235"/>
    </source>
</evidence>
<dbReference type="PANTHER" id="PTHR11070:SF2">
    <property type="entry name" value="ATP-DEPENDENT DNA HELICASE SRS2"/>
    <property type="match status" value="1"/>
</dbReference>
<evidence type="ECO:0000256" key="5">
    <source>
        <dbReference type="ARBA" id="ARBA00022840"/>
    </source>
</evidence>
<accession>A0A5K8A259</accession>
<feature type="binding site" evidence="12">
    <location>
        <begin position="22"/>
        <end position="29"/>
    </location>
    <ligand>
        <name>ATP</name>
        <dbReference type="ChEBI" id="CHEBI:30616"/>
    </ligand>
</feature>
<evidence type="ECO:0000256" key="4">
    <source>
        <dbReference type="ARBA" id="ARBA00022806"/>
    </source>
</evidence>
<dbReference type="CDD" id="cd18807">
    <property type="entry name" value="SF1_C_UvrD"/>
    <property type="match status" value="1"/>
</dbReference>
<dbReference type="PANTHER" id="PTHR11070">
    <property type="entry name" value="UVRD / RECB / PCRA DNA HELICASE FAMILY MEMBER"/>
    <property type="match status" value="1"/>
</dbReference>
<evidence type="ECO:0000259" key="14">
    <source>
        <dbReference type="PROSITE" id="PS51217"/>
    </source>
</evidence>
<dbReference type="InterPro" id="IPR014017">
    <property type="entry name" value="DNA_helicase_UvrD-like_C"/>
</dbReference>
<dbReference type="EMBL" id="AP021876">
    <property type="protein sequence ID" value="BBO86404.1"/>
    <property type="molecule type" value="Genomic_DNA"/>
</dbReference>
<dbReference type="PROSITE" id="PS51198">
    <property type="entry name" value="UVRD_HELICASE_ATP_BIND"/>
    <property type="match status" value="1"/>
</dbReference>
<comment type="similarity">
    <text evidence="1">Belongs to the helicase family. UvrD subfamily.</text>
</comment>
<dbReference type="KEGG" id="dov:DSCO28_69700"/>
<evidence type="ECO:0000313" key="16">
    <source>
        <dbReference type="Proteomes" id="UP000425960"/>
    </source>
</evidence>
<dbReference type="CDD" id="cd17932">
    <property type="entry name" value="DEXQc_UvrD"/>
    <property type="match status" value="1"/>
</dbReference>